<evidence type="ECO:0000313" key="2">
    <source>
        <dbReference type="WBParaSite" id="ES5_v2.g20863.t1"/>
    </source>
</evidence>
<dbReference type="Proteomes" id="UP000887579">
    <property type="component" value="Unplaced"/>
</dbReference>
<evidence type="ECO:0000313" key="1">
    <source>
        <dbReference type="Proteomes" id="UP000887579"/>
    </source>
</evidence>
<reference evidence="2" key="1">
    <citation type="submission" date="2022-11" db="UniProtKB">
        <authorList>
            <consortium name="WormBaseParasite"/>
        </authorList>
    </citation>
    <scope>IDENTIFICATION</scope>
</reference>
<dbReference type="WBParaSite" id="ES5_v2.g20863.t1">
    <property type="protein sequence ID" value="ES5_v2.g20863.t1"/>
    <property type="gene ID" value="ES5_v2.g20863"/>
</dbReference>
<protein>
    <submittedName>
        <fullName evidence="2">Valine--tRNA ligase</fullName>
    </submittedName>
</protein>
<sequence length="242" mass="27808">MAAKSVYDSDATDEYALESKNAKKKDEKVKQITEYTANTKLGEKKDVTCELPSEYSPKYVESAWYEFWEKEGLFKPEYNHDLSKPNPKGTYIVAIPPPNSTGTLHLGHALATSIDDTISRYHRMKGKTVLFKPGCDHAGIETQVVVEKKLMREQNKSRYDVGREGFIEEVWKWKNEKGHVIYDHFRKMGAAVDWDCAVFTMNPKMMRAVTEAFVVLHERGVIYRSKRLVNWSCTLRSAISDI</sequence>
<organism evidence="1 2">
    <name type="scientific">Panagrolaimus sp. ES5</name>
    <dbReference type="NCBI Taxonomy" id="591445"/>
    <lineage>
        <taxon>Eukaryota</taxon>
        <taxon>Metazoa</taxon>
        <taxon>Ecdysozoa</taxon>
        <taxon>Nematoda</taxon>
        <taxon>Chromadorea</taxon>
        <taxon>Rhabditida</taxon>
        <taxon>Tylenchina</taxon>
        <taxon>Panagrolaimomorpha</taxon>
        <taxon>Panagrolaimoidea</taxon>
        <taxon>Panagrolaimidae</taxon>
        <taxon>Panagrolaimus</taxon>
    </lineage>
</organism>
<proteinExistence type="predicted"/>
<accession>A0AC34FU05</accession>
<name>A0AC34FU05_9BILA</name>